<dbReference type="AlphaFoldDB" id="X1G689"/>
<accession>X1G689</accession>
<sequence>GRLLSSSKKYLVKQKRYESQTINWFVDARCALN</sequence>
<feature type="non-terminal residue" evidence="1">
    <location>
        <position position="1"/>
    </location>
</feature>
<reference evidence="1" key="1">
    <citation type="journal article" date="2014" name="Front. Microbiol.">
        <title>High frequency of phylogenetically diverse reductive dehalogenase-homologous genes in deep subseafloor sedimentary metagenomes.</title>
        <authorList>
            <person name="Kawai M."/>
            <person name="Futagami T."/>
            <person name="Toyoda A."/>
            <person name="Takaki Y."/>
            <person name="Nishi S."/>
            <person name="Hori S."/>
            <person name="Arai W."/>
            <person name="Tsubouchi T."/>
            <person name="Morono Y."/>
            <person name="Uchiyama I."/>
            <person name="Ito T."/>
            <person name="Fujiyama A."/>
            <person name="Inagaki F."/>
            <person name="Takami H."/>
        </authorList>
    </citation>
    <scope>NUCLEOTIDE SEQUENCE</scope>
    <source>
        <strain evidence="1">Expedition CK06-06</strain>
    </source>
</reference>
<protein>
    <submittedName>
        <fullName evidence="1">Uncharacterized protein</fullName>
    </submittedName>
</protein>
<gene>
    <name evidence="1" type="ORF">S01H4_65743</name>
</gene>
<organism evidence="1">
    <name type="scientific">marine sediment metagenome</name>
    <dbReference type="NCBI Taxonomy" id="412755"/>
    <lineage>
        <taxon>unclassified sequences</taxon>
        <taxon>metagenomes</taxon>
        <taxon>ecological metagenomes</taxon>
    </lineage>
</organism>
<comment type="caution">
    <text evidence="1">The sequence shown here is derived from an EMBL/GenBank/DDBJ whole genome shotgun (WGS) entry which is preliminary data.</text>
</comment>
<evidence type="ECO:0000313" key="1">
    <source>
        <dbReference type="EMBL" id="GAH28488.1"/>
    </source>
</evidence>
<proteinExistence type="predicted"/>
<dbReference type="EMBL" id="BART01040353">
    <property type="protein sequence ID" value="GAH28488.1"/>
    <property type="molecule type" value="Genomic_DNA"/>
</dbReference>
<name>X1G689_9ZZZZ</name>